<evidence type="ECO:0000256" key="1">
    <source>
        <dbReference type="SAM" id="MobiDB-lite"/>
    </source>
</evidence>
<name>A0A4S8LY84_DENBC</name>
<reference evidence="2 3" key="1">
    <citation type="journal article" date="2019" name="Nat. Ecol. Evol.">
        <title>Megaphylogeny resolves global patterns of mushroom evolution.</title>
        <authorList>
            <person name="Varga T."/>
            <person name="Krizsan K."/>
            <person name="Foldi C."/>
            <person name="Dima B."/>
            <person name="Sanchez-Garcia M."/>
            <person name="Sanchez-Ramirez S."/>
            <person name="Szollosi G.J."/>
            <person name="Szarkandi J.G."/>
            <person name="Papp V."/>
            <person name="Albert L."/>
            <person name="Andreopoulos W."/>
            <person name="Angelini C."/>
            <person name="Antonin V."/>
            <person name="Barry K.W."/>
            <person name="Bougher N.L."/>
            <person name="Buchanan P."/>
            <person name="Buyck B."/>
            <person name="Bense V."/>
            <person name="Catcheside P."/>
            <person name="Chovatia M."/>
            <person name="Cooper J."/>
            <person name="Damon W."/>
            <person name="Desjardin D."/>
            <person name="Finy P."/>
            <person name="Geml J."/>
            <person name="Haridas S."/>
            <person name="Hughes K."/>
            <person name="Justo A."/>
            <person name="Karasinski D."/>
            <person name="Kautmanova I."/>
            <person name="Kiss B."/>
            <person name="Kocsube S."/>
            <person name="Kotiranta H."/>
            <person name="LaButti K.M."/>
            <person name="Lechner B.E."/>
            <person name="Liimatainen K."/>
            <person name="Lipzen A."/>
            <person name="Lukacs Z."/>
            <person name="Mihaltcheva S."/>
            <person name="Morgado L.N."/>
            <person name="Niskanen T."/>
            <person name="Noordeloos M.E."/>
            <person name="Ohm R.A."/>
            <person name="Ortiz-Santana B."/>
            <person name="Ovrebo C."/>
            <person name="Racz N."/>
            <person name="Riley R."/>
            <person name="Savchenko A."/>
            <person name="Shiryaev A."/>
            <person name="Soop K."/>
            <person name="Spirin V."/>
            <person name="Szebenyi C."/>
            <person name="Tomsovsky M."/>
            <person name="Tulloss R.E."/>
            <person name="Uehling J."/>
            <person name="Grigoriev I.V."/>
            <person name="Vagvolgyi C."/>
            <person name="Papp T."/>
            <person name="Martin F.M."/>
            <person name="Miettinen O."/>
            <person name="Hibbett D.S."/>
            <person name="Nagy L.G."/>
        </authorList>
    </citation>
    <scope>NUCLEOTIDE SEQUENCE [LARGE SCALE GENOMIC DNA]</scope>
    <source>
        <strain evidence="2 3">CBS 962.96</strain>
    </source>
</reference>
<keyword evidence="3" id="KW-1185">Reference proteome</keyword>
<evidence type="ECO:0000313" key="3">
    <source>
        <dbReference type="Proteomes" id="UP000297245"/>
    </source>
</evidence>
<organism evidence="2 3">
    <name type="scientific">Dendrothele bispora (strain CBS 962.96)</name>
    <dbReference type="NCBI Taxonomy" id="1314807"/>
    <lineage>
        <taxon>Eukaryota</taxon>
        <taxon>Fungi</taxon>
        <taxon>Dikarya</taxon>
        <taxon>Basidiomycota</taxon>
        <taxon>Agaricomycotina</taxon>
        <taxon>Agaricomycetes</taxon>
        <taxon>Agaricomycetidae</taxon>
        <taxon>Agaricales</taxon>
        <taxon>Agaricales incertae sedis</taxon>
        <taxon>Dendrothele</taxon>
    </lineage>
</organism>
<protein>
    <submittedName>
        <fullName evidence="2">Uncharacterized protein</fullName>
    </submittedName>
</protein>
<evidence type="ECO:0000313" key="2">
    <source>
        <dbReference type="EMBL" id="THU94679.1"/>
    </source>
</evidence>
<dbReference type="EMBL" id="ML179218">
    <property type="protein sequence ID" value="THU94679.1"/>
    <property type="molecule type" value="Genomic_DNA"/>
</dbReference>
<feature type="region of interest" description="Disordered" evidence="1">
    <location>
        <begin position="1"/>
        <end position="28"/>
    </location>
</feature>
<dbReference type="AlphaFoldDB" id="A0A4S8LY84"/>
<accession>A0A4S8LY84</accession>
<sequence length="309" mass="34239">MQKINLNLSHPINPSDTGSQSGNGSFRLQGNAQITNATNTKTSNNSKPLISQQIPMYEQDKPVASGPVSSNDGKVMNTYGTANSAQNSDPMRLSLDDSNTDVIQIQLYCQDLFSFFSPASELSRLNDRQNIRFSPRHDPKVHDSYVNSNHAFVILKLHTVDFKGTGQLFGEEEGFKLNLDKFTLPNVQMVEQKWIRSLNIGSISKASFLAVPSSKRIYHPVLKWLSPPASVASICYALEEPKSISVLILPSGYYRCTTLYCPKSVQTDAVGSKMLRVITVRSVKVGSMSLLKTRLDKYCLADSDKGHRT</sequence>
<gene>
    <name evidence="2" type="ORF">K435DRAFT_798733</name>
</gene>
<dbReference type="Proteomes" id="UP000297245">
    <property type="component" value="Unassembled WGS sequence"/>
</dbReference>
<proteinExistence type="predicted"/>